<dbReference type="PROSITE" id="PS50262">
    <property type="entry name" value="G_PROTEIN_RECEP_F1_2"/>
    <property type="match status" value="1"/>
</dbReference>
<dbReference type="SMART" id="SM01381">
    <property type="entry name" value="7TM_GPCR_Srsx"/>
    <property type="match status" value="1"/>
</dbReference>
<accession>A0A1Y1LKH0</accession>
<dbReference type="Pfam" id="PF00001">
    <property type="entry name" value="7tm_1"/>
    <property type="match status" value="1"/>
</dbReference>
<dbReference type="PROSITE" id="PS00237">
    <property type="entry name" value="G_PROTEIN_RECEP_F1_1"/>
    <property type="match status" value="1"/>
</dbReference>
<evidence type="ECO:0000256" key="5">
    <source>
        <dbReference type="ARBA" id="ARBA00023136"/>
    </source>
</evidence>
<feature type="transmembrane region" description="Helical" evidence="7">
    <location>
        <begin position="298"/>
        <end position="317"/>
    </location>
</feature>
<proteinExistence type="inferred from homology"/>
<dbReference type="AlphaFoldDB" id="A0A1Y1LKH0"/>
<dbReference type="PRINTS" id="PR00237">
    <property type="entry name" value="GPCRRHODOPSN"/>
</dbReference>
<dbReference type="FunCoup" id="A0A1Y1LKH0">
    <property type="interactions" value="22"/>
</dbReference>
<evidence type="ECO:0000313" key="9">
    <source>
        <dbReference type="EMBL" id="JAV74164.1"/>
    </source>
</evidence>
<feature type="domain" description="G-protein coupled receptors family 1 profile" evidence="8">
    <location>
        <begin position="42"/>
        <end position="314"/>
    </location>
</feature>
<dbReference type="InterPro" id="IPR053093">
    <property type="entry name" value="GPCR-like"/>
</dbReference>
<evidence type="ECO:0000313" key="10">
    <source>
        <dbReference type="EMBL" id="KAB0794423.1"/>
    </source>
</evidence>
<keyword evidence="3 6" id="KW-0812">Transmembrane</keyword>
<dbReference type="Proteomes" id="UP000327044">
    <property type="component" value="Unassembled WGS sequence"/>
</dbReference>
<dbReference type="GO" id="GO:0016020">
    <property type="term" value="C:membrane"/>
    <property type="evidence" value="ECO:0007669"/>
    <property type="project" value="UniProtKB-SubCell"/>
</dbReference>
<evidence type="ECO:0000259" key="8">
    <source>
        <dbReference type="PROSITE" id="PS50262"/>
    </source>
</evidence>
<keyword evidence="5 7" id="KW-0472">Membrane</keyword>
<dbReference type="InterPro" id="IPR017452">
    <property type="entry name" value="GPCR_Rhodpsn_7TM"/>
</dbReference>
<feature type="transmembrane region" description="Helical" evidence="7">
    <location>
        <begin position="143"/>
        <end position="163"/>
    </location>
</feature>
<dbReference type="GO" id="GO:0004930">
    <property type="term" value="F:G protein-coupled receptor activity"/>
    <property type="evidence" value="ECO:0007669"/>
    <property type="project" value="UniProtKB-KW"/>
</dbReference>
<feature type="transmembrane region" description="Helical" evidence="7">
    <location>
        <begin position="257"/>
        <end position="278"/>
    </location>
</feature>
<reference evidence="10 11" key="2">
    <citation type="journal article" date="2018" name="Elife">
        <title>Firefly genomes illuminate parallel origins of bioluminescence in beetles.</title>
        <authorList>
            <person name="Fallon T.R."/>
            <person name="Lower S.E."/>
            <person name="Chang C.H."/>
            <person name="Bessho-Uehara M."/>
            <person name="Martin G.J."/>
            <person name="Bewick A.J."/>
            <person name="Behringer M."/>
            <person name="Debat H.J."/>
            <person name="Wong I."/>
            <person name="Day J.C."/>
            <person name="Suvorov A."/>
            <person name="Silva C.J."/>
            <person name="Stanger-Hall K.F."/>
            <person name="Hall D.W."/>
            <person name="Schmitz R.J."/>
            <person name="Nelson D.R."/>
            <person name="Lewis S.M."/>
            <person name="Shigenobu S."/>
            <person name="Bybee S.M."/>
            <person name="Larracuente A.M."/>
            <person name="Oba Y."/>
            <person name="Weng J.K."/>
        </authorList>
    </citation>
    <scope>NUCLEOTIDE SEQUENCE [LARGE SCALE GENOMIC DNA]</scope>
    <source>
        <strain evidence="10">1611_PpyrPB1</strain>
        <tissue evidence="10">Whole body</tissue>
    </source>
</reference>
<evidence type="ECO:0000256" key="1">
    <source>
        <dbReference type="ARBA" id="ARBA00004370"/>
    </source>
</evidence>
<comment type="subcellular location">
    <subcellularLocation>
        <location evidence="1">Membrane</location>
    </subcellularLocation>
</comment>
<gene>
    <name evidence="10" type="ORF">PPYR_11262</name>
</gene>
<dbReference type="Gene3D" id="1.20.1070.10">
    <property type="entry name" value="Rhodopsin 7-helix transmembrane proteins"/>
    <property type="match status" value="1"/>
</dbReference>
<evidence type="ECO:0000256" key="3">
    <source>
        <dbReference type="ARBA" id="ARBA00022692"/>
    </source>
</evidence>
<evidence type="ECO:0000256" key="7">
    <source>
        <dbReference type="SAM" id="Phobius"/>
    </source>
</evidence>
<dbReference type="PANTHER" id="PTHR47760:SF1">
    <property type="entry name" value="G-PROTEIN COUPLED RECEPTORS FAMILY 1 PROFILE DOMAIN-CONTAINING PROTEIN"/>
    <property type="match status" value="1"/>
</dbReference>
<keyword evidence="6" id="KW-0807">Transducer</keyword>
<dbReference type="SUPFAM" id="SSF81321">
    <property type="entry name" value="Family A G protein-coupled receptor-like"/>
    <property type="match status" value="1"/>
</dbReference>
<reference evidence="10" key="3">
    <citation type="submission" date="2019-08" db="EMBL/GenBank/DDBJ databases">
        <authorList>
            <consortium name="Photinus pyralis genome working group"/>
            <person name="Fallon T.R."/>
            <person name="Sander Lower S.E."/>
            <person name="Weng J.-K."/>
        </authorList>
    </citation>
    <scope>NUCLEOTIDE SEQUENCE</scope>
    <source>
        <strain evidence="10">1611_PpyrPB1</strain>
        <tissue evidence="10">Whole body</tissue>
    </source>
</reference>
<dbReference type="EMBL" id="VVIM01000008">
    <property type="protein sequence ID" value="KAB0794423.1"/>
    <property type="molecule type" value="Genomic_DNA"/>
</dbReference>
<sequence>MGVPKCNNQLSSLDEFEVSTKDLRRIAYTIIAPGLIVVGIFGNVLNLLVLSKPFFNNCTRIYLRALAIADVSILLFDISMVLRLSDSIGHSFYTAVFFAYIEMPLLTTFIAFSVYIITCLTIDRYISVCSPTTFNSFHTCKMAKGAILVCMGIAVLFASPLYLLKTTCWTEICQLSFMDNVTVTDTTYWRTYIIVSELMMRMGPAFVVAILNILIIKKLKALKKLRHKYSPSLKYNKDDGLANYTNKNKKYKDEQQLITLLQMISLLFLITITPASFLSIWYTFRDDNSLGFERFRTAANLLEMANFALNFFAYFLCSREFRKALANVFQKVINYKCYRENFCKRNNQQIAIIIENF</sequence>
<dbReference type="InParanoid" id="A0A1Y1LKH0"/>
<feature type="transmembrane region" description="Helical" evidence="7">
    <location>
        <begin position="198"/>
        <end position="216"/>
    </location>
</feature>
<name>A0A1Y1LKH0_PHOPY</name>
<keyword evidence="11" id="KW-1185">Reference proteome</keyword>
<feature type="transmembrane region" description="Helical" evidence="7">
    <location>
        <begin position="97"/>
        <end position="122"/>
    </location>
</feature>
<keyword evidence="4 7" id="KW-1133">Transmembrane helix</keyword>
<evidence type="ECO:0000256" key="2">
    <source>
        <dbReference type="ARBA" id="ARBA00010663"/>
    </source>
</evidence>
<reference evidence="9" key="1">
    <citation type="journal article" date="2016" name="Sci. Rep.">
        <title>Molecular characterization of firefly nuptial gifts: a multi-omics approach sheds light on postcopulatory sexual selection.</title>
        <authorList>
            <person name="Al-Wathiqui N."/>
            <person name="Fallon T.R."/>
            <person name="South A."/>
            <person name="Weng J.K."/>
            <person name="Lewis S.M."/>
        </authorList>
    </citation>
    <scope>NUCLEOTIDE SEQUENCE</scope>
</reference>
<feature type="transmembrane region" description="Helical" evidence="7">
    <location>
        <begin position="26"/>
        <end position="49"/>
    </location>
</feature>
<organism evidence="9">
    <name type="scientific">Photinus pyralis</name>
    <name type="common">Common eastern firefly</name>
    <name type="synonym">Lampyris pyralis</name>
    <dbReference type="NCBI Taxonomy" id="7054"/>
    <lineage>
        <taxon>Eukaryota</taxon>
        <taxon>Metazoa</taxon>
        <taxon>Ecdysozoa</taxon>
        <taxon>Arthropoda</taxon>
        <taxon>Hexapoda</taxon>
        <taxon>Insecta</taxon>
        <taxon>Pterygota</taxon>
        <taxon>Neoptera</taxon>
        <taxon>Endopterygota</taxon>
        <taxon>Coleoptera</taxon>
        <taxon>Polyphaga</taxon>
        <taxon>Elateriformia</taxon>
        <taxon>Elateroidea</taxon>
        <taxon>Lampyridae</taxon>
        <taxon>Lampyrinae</taxon>
        <taxon>Photinus</taxon>
    </lineage>
</organism>
<dbReference type="PANTHER" id="PTHR47760">
    <property type="entry name" value="G-PROTEIN COUPLED RECEPTOR B0563.6-LIKE PROTEIN-RELATED"/>
    <property type="match status" value="1"/>
</dbReference>
<comment type="similarity">
    <text evidence="2 6">Belongs to the G-protein coupled receptor 1 family.</text>
</comment>
<dbReference type="OrthoDB" id="10033446at2759"/>
<protein>
    <recommendedName>
        <fullName evidence="8">G-protein coupled receptors family 1 profile domain-containing protein</fullName>
    </recommendedName>
</protein>
<keyword evidence="6" id="KW-0675">Receptor</keyword>
<evidence type="ECO:0000256" key="6">
    <source>
        <dbReference type="RuleBase" id="RU000688"/>
    </source>
</evidence>
<feature type="transmembrane region" description="Helical" evidence="7">
    <location>
        <begin position="61"/>
        <end position="85"/>
    </location>
</feature>
<evidence type="ECO:0000256" key="4">
    <source>
        <dbReference type="ARBA" id="ARBA00022989"/>
    </source>
</evidence>
<dbReference type="CDD" id="cd14978">
    <property type="entry name" value="7tmA_FMRFamide_R-like"/>
    <property type="match status" value="1"/>
</dbReference>
<dbReference type="InterPro" id="IPR000276">
    <property type="entry name" value="GPCR_Rhodpsn"/>
</dbReference>
<keyword evidence="6" id="KW-0297">G-protein coupled receptor</keyword>
<evidence type="ECO:0000313" key="11">
    <source>
        <dbReference type="Proteomes" id="UP000327044"/>
    </source>
</evidence>
<dbReference type="EMBL" id="GEZM01053138">
    <property type="protein sequence ID" value="JAV74164.1"/>
    <property type="molecule type" value="Transcribed_RNA"/>
</dbReference>